<keyword evidence="1" id="KW-0812">Transmembrane</keyword>
<dbReference type="EMBL" id="CAJVQB010005840">
    <property type="protein sequence ID" value="CAG8671051.1"/>
    <property type="molecule type" value="Genomic_DNA"/>
</dbReference>
<feature type="non-terminal residue" evidence="2">
    <location>
        <position position="1"/>
    </location>
</feature>
<name>A0ABN7UTA5_GIGMA</name>
<accession>A0ABN7UTA5</accession>
<gene>
    <name evidence="2" type="ORF">GMARGA_LOCUS10425</name>
</gene>
<evidence type="ECO:0000313" key="3">
    <source>
        <dbReference type="Proteomes" id="UP000789901"/>
    </source>
</evidence>
<keyword evidence="1" id="KW-0472">Membrane</keyword>
<proteinExistence type="predicted"/>
<dbReference type="Proteomes" id="UP000789901">
    <property type="component" value="Unassembled WGS sequence"/>
</dbReference>
<reference evidence="2 3" key="1">
    <citation type="submission" date="2021-06" db="EMBL/GenBank/DDBJ databases">
        <authorList>
            <person name="Kallberg Y."/>
            <person name="Tangrot J."/>
            <person name="Rosling A."/>
        </authorList>
    </citation>
    <scope>NUCLEOTIDE SEQUENCE [LARGE SCALE GENOMIC DNA]</scope>
    <source>
        <strain evidence="2 3">120-4 pot B 10/14</strain>
    </source>
</reference>
<evidence type="ECO:0000313" key="2">
    <source>
        <dbReference type="EMBL" id="CAG8671051.1"/>
    </source>
</evidence>
<comment type="caution">
    <text evidence="2">The sequence shown here is derived from an EMBL/GenBank/DDBJ whole genome shotgun (WGS) entry which is preliminary data.</text>
</comment>
<evidence type="ECO:0000256" key="1">
    <source>
        <dbReference type="SAM" id="Phobius"/>
    </source>
</evidence>
<protein>
    <submittedName>
        <fullName evidence="2">12155_t:CDS:1</fullName>
    </submittedName>
</protein>
<keyword evidence="3" id="KW-1185">Reference proteome</keyword>
<keyword evidence="1" id="KW-1133">Transmembrane helix</keyword>
<organism evidence="2 3">
    <name type="scientific">Gigaspora margarita</name>
    <dbReference type="NCBI Taxonomy" id="4874"/>
    <lineage>
        <taxon>Eukaryota</taxon>
        <taxon>Fungi</taxon>
        <taxon>Fungi incertae sedis</taxon>
        <taxon>Mucoromycota</taxon>
        <taxon>Glomeromycotina</taxon>
        <taxon>Glomeromycetes</taxon>
        <taxon>Diversisporales</taxon>
        <taxon>Gigasporaceae</taxon>
        <taxon>Gigaspora</taxon>
    </lineage>
</organism>
<feature type="transmembrane region" description="Helical" evidence="1">
    <location>
        <begin position="20"/>
        <end position="42"/>
    </location>
</feature>
<sequence>MIFQDLFRRYRKIEPRKIWILRGLTIILLMACLVSYFLILVIEITAEAPTIIQTFASVNSLPVPGFIRISMNSEQSTDFSSYNNSYSDGLPFAHAYIVDIDSSPIHPVNGQLDQTGLAQLYDSNNSSALYTTILMANNQEQIIWFTRRIRNVISSRFKDLLGFAPKLMSSSYIDPVMQSVPLSNSSNTRGFSSVLHISPQNYVVNTQTEQRSRTLLSTFGLLGSLWTIAGGIYFFLFGIDKLSPFGCVQSCPCFRSKTRRKLKNTLKVIPFTNISKTEQLQDRLSALESFLSERIFDI</sequence>
<feature type="non-terminal residue" evidence="2">
    <location>
        <position position="298"/>
    </location>
</feature>
<feature type="transmembrane region" description="Helical" evidence="1">
    <location>
        <begin position="215"/>
        <end position="236"/>
    </location>
</feature>